<protein>
    <submittedName>
        <fullName evidence="1">Uncharacterized protein</fullName>
    </submittedName>
</protein>
<sequence length="101" mass="11247">MQLVIPGKERVAVDHLIDAQIHHELYPTVENGIVETPAPVFVLRPDNHVGIRIKALVVPGVLVQGSSNHFLSRIGQHLHQRFHFLEMGVAPQLQVVYTGYG</sequence>
<accession>A0A645EHA9</accession>
<reference evidence="1" key="1">
    <citation type="submission" date="2019-08" db="EMBL/GenBank/DDBJ databases">
        <authorList>
            <person name="Kucharzyk K."/>
            <person name="Murdoch R.W."/>
            <person name="Higgins S."/>
            <person name="Loffler F."/>
        </authorList>
    </citation>
    <scope>NUCLEOTIDE SEQUENCE</scope>
</reference>
<comment type="caution">
    <text evidence="1">The sequence shown here is derived from an EMBL/GenBank/DDBJ whole genome shotgun (WGS) entry which is preliminary data.</text>
</comment>
<name>A0A645EHA9_9ZZZZ</name>
<evidence type="ECO:0000313" key="1">
    <source>
        <dbReference type="EMBL" id="MPN00144.1"/>
    </source>
</evidence>
<organism evidence="1">
    <name type="scientific">bioreactor metagenome</name>
    <dbReference type="NCBI Taxonomy" id="1076179"/>
    <lineage>
        <taxon>unclassified sequences</taxon>
        <taxon>metagenomes</taxon>
        <taxon>ecological metagenomes</taxon>
    </lineage>
</organism>
<gene>
    <name evidence="1" type="ORF">SDC9_147338</name>
</gene>
<dbReference type="AlphaFoldDB" id="A0A645EHA9"/>
<dbReference type="EMBL" id="VSSQ01046185">
    <property type="protein sequence ID" value="MPN00144.1"/>
    <property type="molecule type" value="Genomic_DNA"/>
</dbReference>
<proteinExistence type="predicted"/>